<name>A0A0F8YH14_9ZZZZ</name>
<proteinExistence type="predicted"/>
<reference evidence="1" key="1">
    <citation type="journal article" date="2015" name="Nature">
        <title>Complex archaea that bridge the gap between prokaryotes and eukaryotes.</title>
        <authorList>
            <person name="Spang A."/>
            <person name="Saw J.H."/>
            <person name="Jorgensen S.L."/>
            <person name="Zaremba-Niedzwiedzka K."/>
            <person name="Martijn J."/>
            <person name="Lind A.E."/>
            <person name="van Eijk R."/>
            <person name="Schleper C."/>
            <person name="Guy L."/>
            <person name="Ettema T.J."/>
        </authorList>
    </citation>
    <scope>NUCLEOTIDE SEQUENCE</scope>
</reference>
<dbReference type="AlphaFoldDB" id="A0A0F8YH14"/>
<dbReference type="EMBL" id="LAZR01056989">
    <property type="protein sequence ID" value="KKK72990.1"/>
    <property type="molecule type" value="Genomic_DNA"/>
</dbReference>
<organism evidence="1">
    <name type="scientific">marine sediment metagenome</name>
    <dbReference type="NCBI Taxonomy" id="412755"/>
    <lineage>
        <taxon>unclassified sequences</taxon>
        <taxon>metagenomes</taxon>
        <taxon>ecological metagenomes</taxon>
    </lineage>
</organism>
<gene>
    <name evidence="1" type="ORF">LCGC14_2898340</name>
</gene>
<protein>
    <submittedName>
        <fullName evidence="1">Uncharacterized protein</fullName>
    </submittedName>
</protein>
<comment type="caution">
    <text evidence="1">The sequence shown here is derived from an EMBL/GenBank/DDBJ whole genome shotgun (WGS) entry which is preliminary data.</text>
</comment>
<sequence length="62" mass="7303">MQKLVISKIEQYDGEGYMYVSMIDIQGYCGFSEHPKEICFLGITYTKVSYNHKTKTVEYRTH</sequence>
<accession>A0A0F8YH14</accession>
<evidence type="ECO:0000313" key="1">
    <source>
        <dbReference type="EMBL" id="KKK72990.1"/>
    </source>
</evidence>